<comment type="caution">
    <text evidence="1">The sequence shown here is derived from an EMBL/GenBank/DDBJ whole genome shotgun (WGS) entry which is preliminary data.</text>
</comment>
<dbReference type="EMBL" id="BGPR01025205">
    <property type="protein sequence ID" value="GBN93914.1"/>
    <property type="molecule type" value="Genomic_DNA"/>
</dbReference>
<sequence>MDDGSRQFAGMPCAILLPNRLSSEDHRRRAHGHSISIANRGCARCSIFLDFLYRPVRCASIRIFACRAISLTIFQQQIFSFLRRDFIHFTVQFFSPYE</sequence>
<organism evidence="1 2">
    <name type="scientific">Araneus ventricosus</name>
    <name type="common">Orbweaver spider</name>
    <name type="synonym">Epeira ventricosa</name>
    <dbReference type="NCBI Taxonomy" id="182803"/>
    <lineage>
        <taxon>Eukaryota</taxon>
        <taxon>Metazoa</taxon>
        <taxon>Ecdysozoa</taxon>
        <taxon>Arthropoda</taxon>
        <taxon>Chelicerata</taxon>
        <taxon>Arachnida</taxon>
        <taxon>Araneae</taxon>
        <taxon>Araneomorphae</taxon>
        <taxon>Entelegynae</taxon>
        <taxon>Araneoidea</taxon>
        <taxon>Araneidae</taxon>
        <taxon>Araneus</taxon>
    </lineage>
</organism>
<proteinExistence type="predicted"/>
<evidence type="ECO:0000313" key="2">
    <source>
        <dbReference type="Proteomes" id="UP000499080"/>
    </source>
</evidence>
<reference evidence="1 2" key="1">
    <citation type="journal article" date="2019" name="Sci. Rep.">
        <title>Orb-weaving spider Araneus ventricosus genome elucidates the spidroin gene catalogue.</title>
        <authorList>
            <person name="Kono N."/>
            <person name="Nakamura H."/>
            <person name="Ohtoshi R."/>
            <person name="Moran D.A.P."/>
            <person name="Shinohara A."/>
            <person name="Yoshida Y."/>
            <person name="Fujiwara M."/>
            <person name="Mori M."/>
            <person name="Tomita M."/>
            <person name="Arakawa K."/>
        </authorList>
    </citation>
    <scope>NUCLEOTIDE SEQUENCE [LARGE SCALE GENOMIC DNA]</scope>
</reference>
<keyword evidence="2" id="KW-1185">Reference proteome</keyword>
<protein>
    <submittedName>
        <fullName evidence="1">Uncharacterized protein</fullName>
    </submittedName>
</protein>
<accession>A0A4Y2T005</accession>
<dbReference type="Proteomes" id="UP000499080">
    <property type="component" value="Unassembled WGS sequence"/>
</dbReference>
<dbReference type="AlphaFoldDB" id="A0A4Y2T005"/>
<gene>
    <name evidence="1" type="ORF">AVEN_108307_1</name>
</gene>
<name>A0A4Y2T005_ARAVE</name>
<evidence type="ECO:0000313" key="1">
    <source>
        <dbReference type="EMBL" id="GBN93914.1"/>
    </source>
</evidence>